<dbReference type="RefSeq" id="WP_068189686.1">
    <property type="nucleotide sequence ID" value="NZ_CP013909.1"/>
</dbReference>
<dbReference type="KEGG" id="hyg:AUC43_02820"/>
<dbReference type="Proteomes" id="UP000059542">
    <property type="component" value="Chromosome"/>
</dbReference>
<protein>
    <submittedName>
        <fullName evidence="2">Uncharacterized protein</fullName>
    </submittedName>
</protein>
<feature type="compositionally biased region" description="Basic and acidic residues" evidence="1">
    <location>
        <begin position="119"/>
        <end position="132"/>
    </location>
</feature>
<organism evidence="2 3">
    <name type="scientific">Hymenobacter sedentarius</name>
    <dbReference type="NCBI Taxonomy" id="1411621"/>
    <lineage>
        <taxon>Bacteria</taxon>
        <taxon>Pseudomonadati</taxon>
        <taxon>Bacteroidota</taxon>
        <taxon>Cytophagia</taxon>
        <taxon>Cytophagales</taxon>
        <taxon>Hymenobacteraceae</taxon>
        <taxon>Hymenobacter</taxon>
    </lineage>
</organism>
<evidence type="ECO:0000313" key="2">
    <source>
        <dbReference type="EMBL" id="ALW84123.1"/>
    </source>
</evidence>
<accession>A0A0U4BC17</accession>
<feature type="compositionally biased region" description="Basic and acidic residues" evidence="1">
    <location>
        <begin position="399"/>
        <end position="417"/>
    </location>
</feature>
<feature type="region of interest" description="Disordered" evidence="1">
    <location>
        <begin position="1"/>
        <end position="443"/>
    </location>
</feature>
<name>A0A0U4BC17_9BACT</name>
<feature type="compositionally biased region" description="Basic and acidic residues" evidence="1">
    <location>
        <begin position="155"/>
        <end position="167"/>
    </location>
</feature>
<feature type="compositionally biased region" description="Low complexity" evidence="1">
    <location>
        <begin position="73"/>
        <end position="85"/>
    </location>
</feature>
<keyword evidence="3" id="KW-1185">Reference proteome</keyword>
<dbReference type="AlphaFoldDB" id="A0A0U4BC17"/>
<sequence>MENEETNLNTESNDIAGNRIDGPVGNTAAKHTLPNAGVGIPGGPPARPSAAPGSSLRAHLPETPPSSEELAEAELSVAEGALGAENEQEENRPANPDDLTPLGTYGGNFSNSTQGSYHDQPRRDNQDSDPNRGEFGAQDLGGTTHGGFGNQNRLADYEPHNTPEDRYYGGPGRPGHQDNAYRAYDGRDERPDPRHEYGFERGTPAANTSGAAADPGHLQGERYNGPNADNRNQPNRADVNSAYQNDNGSAPTRDSGFAEDYGHTSLRGEAAAGIATPAHASSPTSPDRRNQTEDYLPAQAGFDKQGQREEQHPGYSTNDPEVPDQRGQRPASSLGYGDRGREEPRQSPNFRTGDDRNGYVQANGGDSDQGHGSRGGSYNDAYDDSRPGSKAGSPAQGEQRAEDRDANFGSAAREENRSATGDDNAADHGAPRRNAGRDGVADE</sequence>
<feature type="compositionally biased region" description="Polar residues" evidence="1">
    <location>
        <begin position="241"/>
        <end position="252"/>
    </location>
</feature>
<feature type="compositionally biased region" description="Basic and acidic residues" evidence="1">
    <location>
        <begin position="425"/>
        <end position="443"/>
    </location>
</feature>
<proteinExistence type="predicted"/>
<feature type="compositionally biased region" description="Low complexity" evidence="1">
    <location>
        <begin position="1"/>
        <end position="13"/>
    </location>
</feature>
<gene>
    <name evidence="2" type="ORF">AUC43_02820</name>
</gene>
<evidence type="ECO:0000256" key="1">
    <source>
        <dbReference type="SAM" id="MobiDB-lite"/>
    </source>
</evidence>
<evidence type="ECO:0000313" key="3">
    <source>
        <dbReference type="Proteomes" id="UP000059542"/>
    </source>
</evidence>
<dbReference type="EMBL" id="CP013909">
    <property type="protein sequence ID" value="ALW84123.1"/>
    <property type="molecule type" value="Genomic_DNA"/>
</dbReference>
<dbReference type="OrthoDB" id="866268at2"/>
<feature type="compositionally biased region" description="Basic and acidic residues" evidence="1">
    <location>
        <begin position="184"/>
        <end position="199"/>
    </location>
</feature>
<feature type="compositionally biased region" description="Polar residues" evidence="1">
    <location>
        <begin position="107"/>
        <end position="117"/>
    </location>
</feature>
<reference evidence="2 3" key="1">
    <citation type="submission" date="2015-12" db="EMBL/GenBank/DDBJ databases">
        <authorList>
            <person name="Shamseldin A."/>
            <person name="Moawad H."/>
            <person name="Abd El-Rahim W.M."/>
            <person name="Sadowsky M.J."/>
        </authorList>
    </citation>
    <scope>NUCLEOTIDE SEQUENCE [LARGE SCALE GENOMIC DNA]</scope>
    <source>
        <strain evidence="2 3">DG5B</strain>
    </source>
</reference>